<dbReference type="Proteomes" id="UP001501251">
    <property type="component" value="Unassembled WGS sequence"/>
</dbReference>
<sequence>MGNDSAGQPPHSGVPSPDPFATSAAFADPGPGPCDNCGQVRPLVWSWDICQPCYQASAFDPPYEFDDPLFLGDDEHPDDRAAAFAEHWLSARYGE</sequence>
<dbReference type="EMBL" id="BAABAQ010000020">
    <property type="protein sequence ID" value="GAA4209108.1"/>
    <property type="molecule type" value="Genomic_DNA"/>
</dbReference>
<accession>A0ABP8BKL4</accession>
<organism evidence="2 3">
    <name type="scientific">Streptosporangium oxazolinicum</name>
    <dbReference type="NCBI Taxonomy" id="909287"/>
    <lineage>
        <taxon>Bacteria</taxon>
        <taxon>Bacillati</taxon>
        <taxon>Actinomycetota</taxon>
        <taxon>Actinomycetes</taxon>
        <taxon>Streptosporangiales</taxon>
        <taxon>Streptosporangiaceae</taxon>
        <taxon>Streptosporangium</taxon>
    </lineage>
</organism>
<reference evidence="3" key="1">
    <citation type="journal article" date="2019" name="Int. J. Syst. Evol. Microbiol.">
        <title>The Global Catalogue of Microorganisms (GCM) 10K type strain sequencing project: providing services to taxonomists for standard genome sequencing and annotation.</title>
        <authorList>
            <consortium name="The Broad Institute Genomics Platform"/>
            <consortium name="The Broad Institute Genome Sequencing Center for Infectious Disease"/>
            <person name="Wu L."/>
            <person name="Ma J."/>
        </authorList>
    </citation>
    <scope>NUCLEOTIDE SEQUENCE [LARGE SCALE GENOMIC DNA]</scope>
    <source>
        <strain evidence="3">JCM 17388</strain>
    </source>
</reference>
<feature type="region of interest" description="Disordered" evidence="1">
    <location>
        <begin position="1"/>
        <end position="32"/>
    </location>
</feature>
<proteinExistence type="predicted"/>
<name>A0ABP8BKL4_9ACTN</name>
<gene>
    <name evidence="2" type="ORF">GCM10022252_75130</name>
</gene>
<evidence type="ECO:0000313" key="2">
    <source>
        <dbReference type="EMBL" id="GAA4209108.1"/>
    </source>
</evidence>
<protein>
    <recommendedName>
        <fullName evidence="4">Hydrolase</fullName>
    </recommendedName>
</protein>
<comment type="caution">
    <text evidence="2">The sequence shown here is derived from an EMBL/GenBank/DDBJ whole genome shotgun (WGS) entry which is preliminary data.</text>
</comment>
<evidence type="ECO:0000256" key="1">
    <source>
        <dbReference type="SAM" id="MobiDB-lite"/>
    </source>
</evidence>
<evidence type="ECO:0008006" key="4">
    <source>
        <dbReference type="Google" id="ProtNLM"/>
    </source>
</evidence>
<keyword evidence="3" id="KW-1185">Reference proteome</keyword>
<evidence type="ECO:0000313" key="3">
    <source>
        <dbReference type="Proteomes" id="UP001501251"/>
    </source>
</evidence>